<keyword evidence="7" id="KW-0406">Ion transport</keyword>
<reference evidence="13" key="1">
    <citation type="submission" date="2016-10" db="EMBL/GenBank/DDBJ databases">
        <authorList>
            <person name="Jeantristanb JTB J.-T."/>
            <person name="Ricardo R."/>
        </authorList>
    </citation>
    <scope>NUCLEOTIDE SEQUENCE [LARGE SCALE GENOMIC DNA]</scope>
</reference>
<dbReference type="OrthoDB" id="4494341at2759"/>
<dbReference type="Gene3D" id="3.40.50.80">
    <property type="entry name" value="Nucleotide-binding domain of ferredoxin-NADP reductase (FNR) module"/>
    <property type="match status" value="1"/>
</dbReference>
<dbReference type="InterPro" id="IPR017927">
    <property type="entry name" value="FAD-bd_FR_type"/>
</dbReference>
<evidence type="ECO:0000256" key="5">
    <source>
        <dbReference type="ARBA" id="ARBA00022989"/>
    </source>
</evidence>
<evidence type="ECO:0000256" key="7">
    <source>
        <dbReference type="ARBA" id="ARBA00023065"/>
    </source>
</evidence>
<dbReference type="GO" id="GO:0015677">
    <property type="term" value="P:copper ion import"/>
    <property type="evidence" value="ECO:0007669"/>
    <property type="project" value="TreeGrafter"/>
</dbReference>
<dbReference type="PROSITE" id="PS51384">
    <property type="entry name" value="FAD_FR"/>
    <property type="match status" value="1"/>
</dbReference>
<feature type="domain" description="FAD-binding FR-type" evidence="11">
    <location>
        <begin position="296"/>
        <end position="459"/>
    </location>
</feature>
<evidence type="ECO:0000256" key="4">
    <source>
        <dbReference type="ARBA" id="ARBA00022692"/>
    </source>
</evidence>
<comment type="subcellular location">
    <subcellularLocation>
        <location evidence="1">Membrane</location>
        <topology evidence="1">Multi-pass membrane protein</topology>
    </subcellularLocation>
</comment>
<evidence type="ECO:0000256" key="8">
    <source>
        <dbReference type="ARBA" id="ARBA00023136"/>
    </source>
</evidence>
<dbReference type="GO" id="GO:0000293">
    <property type="term" value="F:ferric-chelate reductase activity"/>
    <property type="evidence" value="ECO:0007669"/>
    <property type="project" value="UniProtKB-ARBA"/>
</dbReference>
<comment type="similarity">
    <text evidence="2">Belongs to the ferric reductase (FRE) family.</text>
</comment>
<dbReference type="InterPro" id="IPR013130">
    <property type="entry name" value="Fe3_Rdtase_TM_dom"/>
</dbReference>
<organism evidence="12 13">
    <name type="scientific">Microbotryum saponariae</name>
    <dbReference type="NCBI Taxonomy" id="289078"/>
    <lineage>
        <taxon>Eukaryota</taxon>
        <taxon>Fungi</taxon>
        <taxon>Dikarya</taxon>
        <taxon>Basidiomycota</taxon>
        <taxon>Pucciniomycotina</taxon>
        <taxon>Microbotryomycetes</taxon>
        <taxon>Microbotryales</taxon>
        <taxon>Microbotryaceae</taxon>
        <taxon>Microbotryum</taxon>
    </lineage>
</organism>
<keyword evidence="9" id="KW-0325">Glycoprotein</keyword>
<evidence type="ECO:0000256" key="1">
    <source>
        <dbReference type="ARBA" id="ARBA00004141"/>
    </source>
</evidence>
<keyword evidence="4 10" id="KW-0812">Transmembrane</keyword>
<sequence length="685" mass="76074">MVAIPEGRALVHRSLPLEQEHVVEMMTNEEHRQVHANLQIIIGYQWIILGVIGVSMLRHLIYTVKRRHRAWRLALHKIRAMNDEIRGFHRLEPPPRTRNLVEHFEALLLTPLASKWWLGLANPLQVGLIVLLLVVNTVSVLVISIDWRQANDAHWNAIHVVALRCGWLSLAQLPAIVALAGRNSLVQLVTGIQYQHLRFAHRAFAWWMVLFGALHTIEASIATSKWFGREGVERLYRKNYLGITGLVIVGGCFLLVFFSLPAIRRRCYELFLLMHIAGAGLIIGGLAYHISSSKVLLWVAIGLWGVERLLRLCKLVSIRLLTRLQLRPPVVKASATLIEGAIVLRVPFHGTWEAGQHAYIGIWDKAFASQPQVYGQLHPFSIANVPRSGTLDEWEEIQLAKFKGVRQAGHTPTAHEMLFIIRTREGMTRIVADRLAQSPTASKELMVSVEGPYGGAVDTEEFQEILFLAGGTGISHIMSMLEDVIHKARVFYSKARVIRLIWTVQSVAHSVFHPSEQSIWTLSSLLESAKEAFEADVELRLELYVTRTPSGTRVSSEHEAIHSSKSSSSTTMTISSREKALPLPPPLTALIARTGIISTSAAAAAAVMSPELDELMETSPMADALTVSAGRPYWPGLLPSFVGGAEGKSLVVACGPGTMGQEVRWEVSKLAREYPVSLDVALFEC</sequence>
<feature type="transmembrane region" description="Helical" evidence="10">
    <location>
        <begin position="124"/>
        <end position="145"/>
    </location>
</feature>
<evidence type="ECO:0000256" key="3">
    <source>
        <dbReference type="ARBA" id="ARBA00022448"/>
    </source>
</evidence>
<dbReference type="GO" id="GO:0005886">
    <property type="term" value="C:plasma membrane"/>
    <property type="evidence" value="ECO:0007669"/>
    <property type="project" value="TreeGrafter"/>
</dbReference>
<dbReference type="STRING" id="289078.A0A2X0K4V3"/>
<proteinExistence type="inferred from homology"/>
<dbReference type="AlphaFoldDB" id="A0A2X0K4V3"/>
<dbReference type="EMBL" id="FMWP01000010">
    <property type="protein sequence ID" value="SCZ87409.1"/>
    <property type="molecule type" value="Genomic_DNA"/>
</dbReference>
<accession>A0A2X0K4V3</accession>
<dbReference type="InterPro" id="IPR051410">
    <property type="entry name" value="Ferric/Cupric_Reductase"/>
</dbReference>
<evidence type="ECO:0000256" key="10">
    <source>
        <dbReference type="SAM" id="Phobius"/>
    </source>
</evidence>
<dbReference type="Proteomes" id="UP000249723">
    <property type="component" value="Unassembled WGS sequence"/>
</dbReference>
<feature type="transmembrane region" description="Helical" evidence="10">
    <location>
        <begin position="270"/>
        <end position="289"/>
    </location>
</feature>
<evidence type="ECO:0000256" key="6">
    <source>
        <dbReference type="ARBA" id="ARBA00023002"/>
    </source>
</evidence>
<evidence type="ECO:0000256" key="2">
    <source>
        <dbReference type="ARBA" id="ARBA00006278"/>
    </source>
</evidence>
<dbReference type="Pfam" id="PF01794">
    <property type="entry name" value="Ferric_reduct"/>
    <property type="match status" value="1"/>
</dbReference>
<dbReference type="SUPFAM" id="SSF52343">
    <property type="entry name" value="Ferredoxin reductase-like, C-terminal NADP-linked domain"/>
    <property type="match status" value="1"/>
</dbReference>
<keyword evidence="8 10" id="KW-0472">Membrane</keyword>
<dbReference type="SFLD" id="SFLDG01168">
    <property type="entry name" value="Ferric_reductase_subgroup_(FRE"/>
    <property type="match status" value="1"/>
</dbReference>
<feature type="transmembrane region" description="Helical" evidence="10">
    <location>
        <begin position="203"/>
        <end position="228"/>
    </location>
</feature>
<gene>
    <name evidence="12" type="ORF">BZ3500_MVSOF-1268-A1-R1_CHR2-2G04875</name>
</gene>
<keyword evidence="13" id="KW-1185">Reference proteome</keyword>
<dbReference type="Pfam" id="PF08030">
    <property type="entry name" value="NAD_binding_6"/>
    <property type="match status" value="1"/>
</dbReference>
<evidence type="ECO:0000256" key="9">
    <source>
        <dbReference type="ARBA" id="ARBA00023180"/>
    </source>
</evidence>
<keyword evidence="3" id="KW-0813">Transport</keyword>
<dbReference type="InterPro" id="IPR039261">
    <property type="entry name" value="FNR_nucleotide-bd"/>
</dbReference>
<dbReference type="InterPro" id="IPR013121">
    <property type="entry name" value="Fe_red_NAD-bd_6"/>
</dbReference>
<dbReference type="CDD" id="cd06186">
    <property type="entry name" value="NOX_Duox_like_FAD_NADP"/>
    <property type="match status" value="1"/>
</dbReference>
<keyword evidence="6" id="KW-0560">Oxidoreductase</keyword>
<evidence type="ECO:0000259" key="11">
    <source>
        <dbReference type="PROSITE" id="PS51384"/>
    </source>
</evidence>
<dbReference type="PANTHER" id="PTHR32361">
    <property type="entry name" value="FERRIC/CUPRIC REDUCTASE TRANSMEMBRANE COMPONENT"/>
    <property type="match status" value="1"/>
</dbReference>
<dbReference type="SFLD" id="SFLDS00052">
    <property type="entry name" value="Ferric_Reductase_Domain"/>
    <property type="match status" value="1"/>
</dbReference>
<keyword evidence="5 10" id="KW-1133">Transmembrane helix</keyword>
<feature type="transmembrane region" description="Helical" evidence="10">
    <location>
        <begin position="157"/>
        <end position="182"/>
    </location>
</feature>
<dbReference type="GO" id="GO:0006879">
    <property type="term" value="P:intracellular iron ion homeostasis"/>
    <property type="evidence" value="ECO:0007669"/>
    <property type="project" value="TreeGrafter"/>
</dbReference>
<feature type="transmembrane region" description="Helical" evidence="10">
    <location>
        <begin position="41"/>
        <end position="62"/>
    </location>
</feature>
<evidence type="ECO:0000313" key="12">
    <source>
        <dbReference type="EMBL" id="SCZ87409.1"/>
    </source>
</evidence>
<dbReference type="PANTHER" id="PTHR32361:SF9">
    <property type="entry name" value="FERRIC REDUCTASE TRANSMEMBRANE COMPONENT 3-RELATED"/>
    <property type="match status" value="1"/>
</dbReference>
<dbReference type="GO" id="GO:0006826">
    <property type="term" value="P:iron ion transport"/>
    <property type="evidence" value="ECO:0007669"/>
    <property type="project" value="TreeGrafter"/>
</dbReference>
<protein>
    <submittedName>
        <fullName evidence="12">BZ3500_MvSof-1268-A1-R1_Chr2-2g04875 protein</fullName>
    </submittedName>
</protein>
<feature type="transmembrane region" description="Helical" evidence="10">
    <location>
        <begin position="240"/>
        <end position="263"/>
    </location>
</feature>
<evidence type="ECO:0000313" key="13">
    <source>
        <dbReference type="Proteomes" id="UP000249723"/>
    </source>
</evidence>
<name>A0A2X0K4V3_9BASI</name>